<feature type="region of interest" description="Disordered" evidence="6">
    <location>
        <begin position="583"/>
        <end position="611"/>
    </location>
</feature>
<dbReference type="InterPro" id="IPR003874">
    <property type="entry name" value="CDC45"/>
</dbReference>
<keyword evidence="5" id="KW-0131">Cell cycle</keyword>
<evidence type="ECO:0000256" key="6">
    <source>
        <dbReference type="SAM" id="MobiDB-lite"/>
    </source>
</evidence>
<dbReference type="EMBL" id="ML995851">
    <property type="protein sequence ID" value="KAF2767828.1"/>
    <property type="molecule type" value="Genomic_DNA"/>
</dbReference>
<feature type="region of interest" description="Disordered" evidence="6">
    <location>
        <begin position="201"/>
        <end position="281"/>
    </location>
</feature>
<dbReference type="GO" id="GO:0003697">
    <property type="term" value="F:single-stranded DNA binding"/>
    <property type="evidence" value="ECO:0007669"/>
    <property type="project" value="TreeGrafter"/>
</dbReference>
<keyword evidence="4" id="KW-0539">Nucleus</keyword>
<dbReference type="Pfam" id="PF02724">
    <property type="entry name" value="CDC45"/>
    <property type="match status" value="1"/>
</dbReference>
<sequence length="895" mass="97732">MYLPRGQIASLYAHLVASTHPTSAPVLILTSLTVDSLCAVRILTALLKRDFIPHTVGPVSGYADLHDAGERLVHNLRRDRGGAGGTVVCVGCGGGVDVGEVLLGSGAREGGEDAPAGDGHGVAVWVLDARRPWNLEHVFGGAESGQRGVKEGRLLSTYRPGRGGAIVWDEGDIEDEMAAEREAYFALRDMPDITEEDLALSAEETQGDEDAGEDGERDEDEDVSSSQQSGRKRKASSRASDTEDDADDENERPRQRRRSNRSTPIPSSPGGRPLSFQVPSSQQRAILDGIMPSPPPAPKPLSLRQQKKQLLKMRRKHEATLRKYYDAGSWTGEPVSSMLYSLASELGREDNELLWLAIVGVESVAMSPFTAAQANKPRLADGSKRVNRLELVKEVLRDEVRRLNPPPIENGRTQQPDLDGIPTHARSPTDSSIRLSPEPRFLLIRHWSLYDSMMHSPYLATRLHVWSEQGRKRLHKLLAKMGISLAEAGKGYLHLDMEIKQTLNKRLVKYAEQYNLNGLVPSAEESSRMSSKGGWGFVRSWGWRGTLSAVDEATIVSAILEVGADTNSFDATLGRWDNSKQHTYNSRVHRPSLPSPPHSSDSGLDDQITNTNEAPDWTTRRFFAAFDALAPSTSKSTHAGLSTLLHHIPTAQTLARAILRTGSALISKKQIRHLHAFRMAVVKEGPDVPLFTHPGALVKLAAWMAEAVSVLEAEKGHKASKKGDDALVVSALDEGRSVYVVVGLGAGGVGAGRVRSKAEMKEREERKKKRAEEKAAKAASKARKREERRRFRKDLLAANGDLDSDDEADESDATESDVSSSSSDSSDSDASSEDAPALKRKKLRGKNRFGQAFQEVVEETGARVRIDSFEHCVVEVKKEDLSGFMEALSGKAVVG</sequence>
<feature type="compositionally biased region" description="Low complexity" evidence="6">
    <location>
        <begin position="816"/>
        <end position="825"/>
    </location>
</feature>
<feature type="compositionally biased region" description="Acidic residues" evidence="6">
    <location>
        <begin position="802"/>
        <end position="815"/>
    </location>
</feature>
<organism evidence="7 8">
    <name type="scientific">Teratosphaeria nubilosa</name>
    <dbReference type="NCBI Taxonomy" id="161662"/>
    <lineage>
        <taxon>Eukaryota</taxon>
        <taxon>Fungi</taxon>
        <taxon>Dikarya</taxon>
        <taxon>Ascomycota</taxon>
        <taxon>Pezizomycotina</taxon>
        <taxon>Dothideomycetes</taxon>
        <taxon>Dothideomycetidae</taxon>
        <taxon>Mycosphaerellales</taxon>
        <taxon>Teratosphaeriaceae</taxon>
        <taxon>Teratosphaeria</taxon>
    </lineage>
</organism>
<evidence type="ECO:0000256" key="2">
    <source>
        <dbReference type="ARBA" id="ARBA00010727"/>
    </source>
</evidence>
<keyword evidence="8" id="KW-1185">Reference proteome</keyword>
<dbReference type="GO" id="GO:1902977">
    <property type="term" value="P:mitotic DNA replication preinitiation complex assembly"/>
    <property type="evidence" value="ECO:0007669"/>
    <property type="project" value="TreeGrafter"/>
</dbReference>
<evidence type="ECO:0000256" key="1">
    <source>
        <dbReference type="ARBA" id="ARBA00004123"/>
    </source>
</evidence>
<name>A0A6G1L5W9_9PEZI</name>
<comment type="similarity">
    <text evidence="2">Belongs to the CDC45 family.</text>
</comment>
<feature type="compositionally biased region" description="Basic and acidic residues" evidence="6">
    <location>
        <begin position="756"/>
        <end position="776"/>
    </location>
</feature>
<dbReference type="Proteomes" id="UP000799436">
    <property type="component" value="Unassembled WGS sequence"/>
</dbReference>
<dbReference type="GO" id="GO:0000727">
    <property type="term" value="P:double-strand break repair via break-induced replication"/>
    <property type="evidence" value="ECO:0007669"/>
    <property type="project" value="TreeGrafter"/>
</dbReference>
<reference evidence="7" key="1">
    <citation type="journal article" date="2020" name="Stud. Mycol.">
        <title>101 Dothideomycetes genomes: a test case for predicting lifestyles and emergence of pathogens.</title>
        <authorList>
            <person name="Haridas S."/>
            <person name="Albert R."/>
            <person name="Binder M."/>
            <person name="Bloem J."/>
            <person name="Labutti K."/>
            <person name="Salamov A."/>
            <person name="Andreopoulos B."/>
            <person name="Baker S."/>
            <person name="Barry K."/>
            <person name="Bills G."/>
            <person name="Bluhm B."/>
            <person name="Cannon C."/>
            <person name="Castanera R."/>
            <person name="Culley D."/>
            <person name="Daum C."/>
            <person name="Ezra D."/>
            <person name="Gonzalez J."/>
            <person name="Henrissat B."/>
            <person name="Kuo A."/>
            <person name="Liang C."/>
            <person name="Lipzen A."/>
            <person name="Lutzoni F."/>
            <person name="Magnuson J."/>
            <person name="Mondo S."/>
            <person name="Nolan M."/>
            <person name="Ohm R."/>
            <person name="Pangilinan J."/>
            <person name="Park H.-J."/>
            <person name="Ramirez L."/>
            <person name="Alfaro M."/>
            <person name="Sun H."/>
            <person name="Tritt A."/>
            <person name="Yoshinaga Y."/>
            <person name="Zwiers L.-H."/>
            <person name="Turgeon B."/>
            <person name="Goodwin S."/>
            <person name="Spatafora J."/>
            <person name="Crous P."/>
            <person name="Grigoriev I."/>
        </authorList>
    </citation>
    <scope>NUCLEOTIDE SEQUENCE</scope>
    <source>
        <strain evidence="7">CBS 116005</strain>
    </source>
</reference>
<keyword evidence="3" id="KW-0235">DNA replication</keyword>
<proteinExistence type="inferred from homology"/>
<feature type="region of interest" description="Disordered" evidence="6">
    <location>
        <begin position="752"/>
        <end position="844"/>
    </location>
</feature>
<dbReference type="GO" id="GO:0003682">
    <property type="term" value="F:chromatin binding"/>
    <property type="evidence" value="ECO:0007669"/>
    <property type="project" value="TreeGrafter"/>
</dbReference>
<evidence type="ECO:0000313" key="7">
    <source>
        <dbReference type="EMBL" id="KAF2767828.1"/>
    </source>
</evidence>
<comment type="subcellular location">
    <subcellularLocation>
        <location evidence="1">Nucleus</location>
    </subcellularLocation>
</comment>
<evidence type="ECO:0000256" key="4">
    <source>
        <dbReference type="ARBA" id="ARBA00023242"/>
    </source>
</evidence>
<protein>
    <submittedName>
        <fullName evidence="7">CDC45-like protein</fullName>
    </submittedName>
</protein>
<dbReference type="OrthoDB" id="10258882at2759"/>
<dbReference type="PANTHER" id="PTHR10507:SF0">
    <property type="entry name" value="CELL DIVISION CONTROL PROTEIN 45 HOMOLOG"/>
    <property type="match status" value="1"/>
</dbReference>
<feature type="compositionally biased region" description="Basic and acidic residues" evidence="6">
    <location>
        <begin position="784"/>
        <end position="795"/>
    </location>
</feature>
<dbReference type="PANTHER" id="PTHR10507">
    <property type="entry name" value="CDC45-RELATED PROTEIN"/>
    <property type="match status" value="1"/>
</dbReference>
<dbReference type="AlphaFoldDB" id="A0A6G1L5W9"/>
<evidence type="ECO:0000256" key="3">
    <source>
        <dbReference type="ARBA" id="ARBA00022705"/>
    </source>
</evidence>
<evidence type="ECO:0000313" key="8">
    <source>
        <dbReference type="Proteomes" id="UP000799436"/>
    </source>
</evidence>
<gene>
    <name evidence="7" type="ORF">EJ03DRAFT_328850</name>
</gene>
<feature type="region of interest" description="Disordered" evidence="6">
    <location>
        <begin position="403"/>
        <end position="433"/>
    </location>
</feature>
<evidence type="ECO:0000256" key="5">
    <source>
        <dbReference type="ARBA" id="ARBA00023306"/>
    </source>
</evidence>
<accession>A0A6G1L5W9</accession>
<dbReference type="GO" id="GO:0003688">
    <property type="term" value="F:DNA replication origin binding"/>
    <property type="evidence" value="ECO:0007669"/>
    <property type="project" value="TreeGrafter"/>
</dbReference>
<dbReference type="GO" id="GO:0006270">
    <property type="term" value="P:DNA replication initiation"/>
    <property type="evidence" value="ECO:0007669"/>
    <property type="project" value="InterPro"/>
</dbReference>
<feature type="compositionally biased region" description="Acidic residues" evidence="6">
    <location>
        <begin position="205"/>
        <end position="223"/>
    </location>
</feature>
<dbReference type="GO" id="GO:0031261">
    <property type="term" value="C:DNA replication preinitiation complex"/>
    <property type="evidence" value="ECO:0007669"/>
    <property type="project" value="TreeGrafter"/>
</dbReference>